<dbReference type="InterPro" id="IPR023032">
    <property type="entry name" value="tRNA_MAMT_biosynth_bifunc_MnmC"/>
</dbReference>
<keyword evidence="1 10" id="KW-0963">Cytoplasm</keyword>
<comment type="similarity">
    <text evidence="10">In the N-terminal section; belongs to the methyltransferase superfamily. tRNA (mnm(5)s(2)U34)-methyltransferase family.</text>
</comment>
<keyword evidence="9 10" id="KW-0511">Multifunctional enzyme</keyword>
<comment type="cofactor">
    <cofactor evidence="10">
        <name>FAD</name>
        <dbReference type="ChEBI" id="CHEBI:57692"/>
    </cofactor>
</comment>
<dbReference type="PANTHER" id="PTHR13847:SF283">
    <property type="entry name" value="TRNA 5-METHYLAMINOMETHYL-2-THIOURIDINE BIOSYNTHESIS BIFUNCTIONAL PROTEIN MNMC"/>
    <property type="match status" value="1"/>
</dbReference>
<organism evidence="13 14">
    <name type="scientific">Halopseudomonas phragmitis</name>
    <dbReference type="NCBI Taxonomy" id="1931241"/>
    <lineage>
        <taxon>Bacteria</taxon>
        <taxon>Pseudomonadati</taxon>
        <taxon>Pseudomonadota</taxon>
        <taxon>Gammaproteobacteria</taxon>
        <taxon>Pseudomonadales</taxon>
        <taxon>Pseudomonadaceae</taxon>
        <taxon>Halopseudomonas</taxon>
    </lineage>
</organism>
<dbReference type="GO" id="GO:0004808">
    <property type="term" value="F:tRNA (5-methylaminomethyl-2-thiouridylate)(34)-methyltransferase activity"/>
    <property type="evidence" value="ECO:0007669"/>
    <property type="project" value="UniProtKB-EC"/>
</dbReference>
<dbReference type="KEGG" id="ppha:BVH74_16675"/>
<evidence type="ECO:0000256" key="10">
    <source>
        <dbReference type="HAMAP-Rule" id="MF_01102"/>
    </source>
</evidence>
<evidence type="ECO:0000256" key="9">
    <source>
        <dbReference type="ARBA" id="ARBA00023268"/>
    </source>
</evidence>
<keyword evidence="4 10" id="KW-0808">Transferase</keyword>
<keyword evidence="5 10" id="KW-0949">S-adenosyl-L-methionine</keyword>
<dbReference type="InterPro" id="IPR029063">
    <property type="entry name" value="SAM-dependent_MTases_sf"/>
</dbReference>
<dbReference type="SUPFAM" id="SSF51905">
    <property type="entry name" value="FAD/NAD(P)-binding domain"/>
    <property type="match status" value="1"/>
</dbReference>
<dbReference type="GO" id="GO:0016645">
    <property type="term" value="F:oxidoreductase activity, acting on the CH-NH group of donors"/>
    <property type="evidence" value="ECO:0007669"/>
    <property type="project" value="InterPro"/>
</dbReference>
<feature type="region of interest" description="tRNA (mnm(5)s(2)U34)-methyltransferase" evidence="10">
    <location>
        <begin position="1"/>
        <end position="236"/>
    </location>
</feature>
<keyword evidence="8 10" id="KW-0560">Oxidoreductase</keyword>
<comment type="function">
    <text evidence="10">Catalyzes the last two steps in the biosynthesis of 5-methylaminomethyl-2-thiouridine (mnm(5)s(2)U) at the wobble position (U34) in tRNA. Catalyzes the FAD-dependent demodification of cmnm(5)s(2)U34 to nm(5)s(2)U34, followed by the transfer of a methyl group from S-adenosyl-L-methionine to nm(5)s(2)U34, to form mnm(5)s(2)U34.</text>
</comment>
<evidence type="ECO:0000256" key="5">
    <source>
        <dbReference type="ARBA" id="ARBA00022691"/>
    </source>
</evidence>
<dbReference type="NCBIfam" id="NF033855">
    <property type="entry name" value="tRNA_MNMC2"/>
    <property type="match status" value="1"/>
</dbReference>
<keyword evidence="7 10" id="KW-0274">FAD</keyword>
<accession>A0A1V0B8M0</accession>
<keyword evidence="3 10" id="KW-0285">Flavoprotein</keyword>
<keyword evidence="2 10" id="KW-0489">Methyltransferase</keyword>
<dbReference type="InterPro" id="IPR017610">
    <property type="entry name" value="tRNA_S-uridine_synth_MnmC_C"/>
</dbReference>
<dbReference type="Gene3D" id="3.30.9.10">
    <property type="entry name" value="D-Amino Acid Oxidase, subunit A, domain 2"/>
    <property type="match status" value="1"/>
</dbReference>
<keyword evidence="14" id="KW-1185">Reference proteome</keyword>
<evidence type="ECO:0000256" key="6">
    <source>
        <dbReference type="ARBA" id="ARBA00022694"/>
    </source>
</evidence>
<evidence type="ECO:0000256" key="3">
    <source>
        <dbReference type="ARBA" id="ARBA00022630"/>
    </source>
</evidence>
<evidence type="ECO:0000259" key="12">
    <source>
        <dbReference type="Pfam" id="PF05430"/>
    </source>
</evidence>
<dbReference type="NCBIfam" id="TIGR03197">
    <property type="entry name" value="MnmC_Cterm"/>
    <property type="match status" value="1"/>
</dbReference>
<dbReference type="Gene3D" id="3.50.50.60">
    <property type="entry name" value="FAD/NAD(P)-binding domain"/>
    <property type="match status" value="1"/>
</dbReference>
<dbReference type="EC" id="1.5.-.-" evidence="10"/>
<dbReference type="InterPro" id="IPR036188">
    <property type="entry name" value="FAD/NAD-bd_sf"/>
</dbReference>
<feature type="region of interest" description="FAD-dependent cmnm(5)s(2)U34 oxidoreductase" evidence="10">
    <location>
        <begin position="264"/>
        <end position="666"/>
    </location>
</feature>
<dbReference type="EMBL" id="CP020100">
    <property type="protein sequence ID" value="AQZ96286.1"/>
    <property type="molecule type" value="Genomic_DNA"/>
</dbReference>
<feature type="domain" description="MnmC-like methyltransferase" evidence="12">
    <location>
        <begin position="114"/>
        <end position="234"/>
    </location>
</feature>
<dbReference type="STRING" id="1931241.BVH74_16675"/>
<comment type="similarity">
    <text evidence="10">In the C-terminal section; belongs to the DAO family.</text>
</comment>
<feature type="domain" description="FAD dependent oxidoreductase" evidence="11">
    <location>
        <begin position="262"/>
        <end position="630"/>
    </location>
</feature>
<keyword evidence="6 10" id="KW-0819">tRNA processing</keyword>
<dbReference type="NCBIfam" id="NF002481">
    <property type="entry name" value="PRK01747.1-2"/>
    <property type="match status" value="1"/>
</dbReference>
<evidence type="ECO:0000313" key="13">
    <source>
        <dbReference type="EMBL" id="AQZ96286.1"/>
    </source>
</evidence>
<dbReference type="InterPro" id="IPR008471">
    <property type="entry name" value="MnmC-like_methylTransf"/>
</dbReference>
<dbReference type="InterPro" id="IPR047785">
    <property type="entry name" value="tRNA_MNMC2"/>
</dbReference>
<protein>
    <recommendedName>
        <fullName evidence="10">tRNA 5-methylaminomethyl-2-thiouridine biosynthesis bifunctional protein MnmC</fullName>
        <shortName evidence="10">tRNA mnm(5)s(2)U biosynthesis bifunctional protein</shortName>
    </recommendedName>
    <domain>
        <recommendedName>
            <fullName evidence="10">tRNA (mnm(5)s(2)U34)-methyltransferase</fullName>
            <ecNumber evidence="10">2.1.1.61</ecNumber>
        </recommendedName>
    </domain>
    <domain>
        <recommendedName>
            <fullName evidence="10">FAD-dependent cmnm(5)s(2)U34 oxidoreductase</fullName>
            <ecNumber evidence="10">1.5.-.-</ecNumber>
        </recommendedName>
    </domain>
</protein>
<name>A0A1V0B8M0_9GAMM</name>
<dbReference type="PANTHER" id="PTHR13847">
    <property type="entry name" value="SARCOSINE DEHYDROGENASE-RELATED"/>
    <property type="match status" value="1"/>
</dbReference>
<proteinExistence type="inferred from homology"/>
<comment type="subcellular location">
    <subcellularLocation>
        <location evidence="10">Cytoplasm</location>
    </subcellularLocation>
</comment>
<dbReference type="Proteomes" id="UP000243488">
    <property type="component" value="Chromosome"/>
</dbReference>
<dbReference type="GO" id="GO:0050660">
    <property type="term" value="F:flavin adenine dinucleotide binding"/>
    <property type="evidence" value="ECO:0007669"/>
    <property type="project" value="UniProtKB-UniRule"/>
</dbReference>
<evidence type="ECO:0000256" key="8">
    <source>
        <dbReference type="ARBA" id="ARBA00023002"/>
    </source>
</evidence>
<evidence type="ECO:0000256" key="7">
    <source>
        <dbReference type="ARBA" id="ARBA00022827"/>
    </source>
</evidence>
<dbReference type="SUPFAM" id="SSF54373">
    <property type="entry name" value="FAD-linked reductases, C-terminal domain"/>
    <property type="match status" value="1"/>
</dbReference>
<comment type="catalytic activity">
    <reaction evidence="10">
        <text>5-aminomethyl-2-thiouridine(34) in tRNA + S-adenosyl-L-methionine = 5-methylaminomethyl-2-thiouridine(34) in tRNA + S-adenosyl-L-homocysteine + H(+)</text>
        <dbReference type="Rhea" id="RHEA:19569"/>
        <dbReference type="Rhea" id="RHEA-COMP:10195"/>
        <dbReference type="Rhea" id="RHEA-COMP:10197"/>
        <dbReference type="ChEBI" id="CHEBI:15378"/>
        <dbReference type="ChEBI" id="CHEBI:57856"/>
        <dbReference type="ChEBI" id="CHEBI:59789"/>
        <dbReference type="ChEBI" id="CHEBI:74454"/>
        <dbReference type="ChEBI" id="CHEBI:74455"/>
        <dbReference type="EC" id="2.1.1.61"/>
    </reaction>
</comment>
<dbReference type="Gene3D" id="3.40.50.150">
    <property type="entry name" value="Vaccinia Virus protein VP39"/>
    <property type="match status" value="1"/>
</dbReference>
<evidence type="ECO:0000256" key="4">
    <source>
        <dbReference type="ARBA" id="ARBA00022679"/>
    </source>
</evidence>
<dbReference type="GO" id="GO:0002098">
    <property type="term" value="P:tRNA wobble uridine modification"/>
    <property type="evidence" value="ECO:0007669"/>
    <property type="project" value="TreeGrafter"/>
</dbReference>
<sequence length="666" mass="72453">MNPSKPFADLVWSDDGQPYSSQFDDVYFSRESGLEETRHVFLANNQLAERWEKLRAGERFCIAETGFGTGLNFLCAWQLWDQSAPPDTHLHFVSTEKYPLSAADMQRAAVLWPELALWSEQLLAQYSDLTPGWHQFQLDQGRITLTLLIGDLLDSLPLLDASVDAWFLDGFAPAKNPDMWQPALYAQMARLSRPGATLATFTSVGAVRRGLQDAGFVMRKVKGYGRKREMLAGTFAGSASAAWQAPWYARPAAPSLPQRQALVIGAGLAGCATAFALARRGWQVTVLERHAEPAQEASGNPQGILYCKLSAHQTPLSRFVLSSYAYALRVLHELLEQDGRQWQPCGVLQLPTSDKEAQRQQALADLGWPDTLLRLVDQAEASQLAGVATPSGGLWFEGGGWVNPPSLCQALLQHPNIQLLAHHQTLSLAASEYGWQALDHEGQILASAPQVVICGAADSLRLAPSAHLPLKAIRGQVTHLPATTASQALRTVLCAEGYVSPARLGEHHVGASFRFDRLDTQPSQEETESNLGLLLQLSPALAASLQVEQLDPASLPARAALRCTTPDYLPVIGPLVDAKVFRERYAELAKDASRQPTAGAPWLAGLHINAAHGSRGLISAPLSGELVAAWICDEPLPLPRDLAEAVHPSRFLLRELIRGRGRAGQA</sequence>
<dbReference type="Pfam" id="PF05430">
    <property type="entry name" value="Methyltransf_30"/>
    <property type="match status" value="1"/>
</dbReference>
<dbReference type="SUPFAM" id="SSF53335">
    <property type="entry name" value="S-adenosyl-L-methionine-dependent methyltransferases"/>
    <property type="match status" value="1"/>
</dbReference>
<dbReference type="InterPro" id="IPR006076">
    <property type="entry name" value="FAD-dep_OxRdtase"/>
</dbReference>
<evidence type="ECO:0000259" key="11">
    <source>
        <dbReference type="Pfam" id="PF01266"/>
    </source>
</evidence>
<dbReference type="EC" id="2.1.1.61" evidence="10"/>
<evidence type="ECO:0000256" key="1">
    <source>
        <dbReference type="ARBA" id="ARBA00022490"/>
    </source>
</evidence>
<dbReference type="HAMAP" id="MF_01102">
    <property type="entry name" value="MnmC"/>
    <property type="match status" value="1"/>
</dbReference>
<dbReference type="RefSeq" id="WP_080051194.1">
    <property type="nucleotide sequence ID" value="NZ_CP020100.1"/>
</dbReference>
<dbReference type="Pfam" id="PF01266">
    <property type="entry name" value="DAO"/>
    <property type="match status" value="1"/>
</dbReference>
<gene>
    <name evidence="10" type="primary">mnmC</name>
    <name evidence="13" type="ORF">BVH74_16675</name>
</gene>
<reference evidence="13 14" key="1">
    <citation type="submission" date="2017-03" db="EMBL/GenBank/DDBJ databases">
        <title>Complete genome sequence of the novel DNRA strain Pseudomonas sp. S-6-2 isolated from Chinese polluted river sediment. Journal of Biotechnology.</title>
        <authorList>
            <person name="Li J."/>
            <person name="Xiang F."/>
            <person name="Wang L."/>
            <person name="Xi L."/>
            <person name="Liu J."/>
        </authorList>
    </citation>
    <scope>NUCLEOTIDE SEQUENCE [LARGE SCALE GENOMIC DNA]</scope>
    <source>
        <strain evidence="13 14">S-6-2</strain>
    </source>
</reference>
<dbReference type="GO" id="GO:0032259">
    <property type="term" value="P:methylation"/>
    <property type="evidence" value="ECO:0007669"/>
    <property type="project" value="UniProtKB-KW"/>
</dbReference>
<dbReference type="GO" id="GO:0005737">
    <property type="term" value="C:cytoplasm"/>
    <property type="evidence" value="ECO:0007669"/>
    <property type="project" value="UniProtKB-SubCell"/>
</dbReference>
<dbReference type="AlphaFoldDB" id="A0A1V0B8M0"/>
<evidence type="ECO:0000256" key="2">
    <source>
        <dbReference type="ARBA" id="ARBA00022603"/>
    </source>
</evidence>
<evidence type="ECO:0000313" key="14">
    <source>
        <dbReference type="Proteomes" id="UP000243488"/>
    </source>
</evidence>